<sequence>MIRKRSRPQPRVRVPSPPPDSTNEQDLVEDSDHSLPIADLIELRKLRKSREGIDVAKLNKGDAKRKRKRLAEEVEKGGLRRTAVEDDEDDEEREARARRAVRSSNFTVQTNALDPDKHMMAYIEENLKIRGRPLEEEEPKPFDPNEALFQLAGQLKVPQQKSTGDGNVTNSAGMLTAIPEVDLGMDSRLKNIQDTEMAKRIAAELKQKQTPTNNDEAHLVANRFYRPNLKSKTDDQIIREAKLEAMGITPSGDRGRHNEKPQTATDEMVMERFKKRMRK</sequence>
<evidence type="ECO:0008006" key="7">
    <source>
        <dbReference type="Google" id="ProtNLM"/>
    </source>
</evidence>
<dbReference type="GO" id="GO:0005681">
    <property type="term" value="C:spliceosomal complex"/>
    <property type="evidence" value="ECO:0007669"/>
    <property type="project" value="TreeGrafter"/>
</dbReference>
<evidence type="ECO:0000313" key="6">
    <source>
        <dbReference type="Proteomes" id="UP000054007"/>
    </source>
</evidence>
<feature type="region of interest" description="Disordered" evidence="4">
    <location>
        <begin position="1"/>
        <end position="34"/>
    </location>
</feature>
<evidence type="ECO:0000313" key="5">
    <source>
        <dbReference type="EMBL" id="KIY73846.1"/>
    </source>
</evidence>
<name>A0A0D7BW45_9AGAR</name>
<dbReference type="PANTHER" id="PTHR13486:SF2">
    <property type="entry name" value="SPLICING FACTOR C9ORF78"/>
    <property type="match status" value="1"/>
</dbReference>
<dbReference type="GO" id="GO:0000398">
    <property type="term" value="P:mRNA splicing, via spliceosome"/>
    <property type="evidence" value="ECO:0007669"/>
    <property type="project" value="TreeGrafter"/>
</dbReference>
<dbReference type="InterPro" id="IPR010756">
    <property type="entry name" value="Tls1-like"/>
</dbReference>
<feature type="compositionally biased region" description="Basic residues" evidence="4">
    <location>
        <begin position="1"/>
        <end position="10"/>
    </location>
</feature>
<dbReference type="AlphaFoldDB" id="A0A0D7BW45"/>
<protein>
    <recommendedName>
        <fullName evidence="7">Hepatocellular carcinoma-associated antigen 59-domain-containing protein</fullName>
    </recommendedName>
</protein>
<feature type="region of interest" description="Disordered" evidence="4">
    <location>
        <begin position="51"/>
        <end position="100"/>
    </location>
</feature>
<keyword evidence="3" id="KW-0539">Nucleus</keyword>
<keyword evidence="6" id="KW-1185">Reference proteome</keyword>
<evidence type="ECO:0000256" key="1">
    <source>
        <dbReference type="ARBA" id="ARBA00004123"/>
    </source>
</evidence>
<feature type="compositionally biased region" description="Basic and acidic residues" evidence="4">
    <location>
        <begin position="51"/>
        <end position="62"/>
    </location>
</feature>
<dbReference type="Pfam" id="PF07052">
    <property type="entry name" value="Hep_59"/>
    <property type="match status" value="1"/>
</dbReference>
<dbReference type="EMBL" id="KN880433">
    <property type="protein sequence ID" value="KIY73846.1"/>
    <property type="molecule type" value="Genomic_DNA"/>
</dbReference>
<dbReference type="OrthoDB" id="5627at2759"/>
<gene>
    <name evidence="5" type="ORF">CYLTODRAFT_416499</name>
</gene>
<dbReference type="PANTHER" id="PTHR13486">
    <property type="entry name" value="TELOMERE LENGTH AND SILENCING PROTEIN 1 TLS1 FAMILY MEMBER"/>
    <property type="match status" value="1"/>
</dbReference>
<comment type="similarity">
    <text evidence="2">Belongs to the TLS1 family.</text>
</comment>
<reference evidence="5 6" key="1">
    <citation type="journal article" date="2015" name="Fungal Genet. Biol.">
        <title>Evolution of novel wood decay mechanisms in Agaricales revealed by the genome sequences of Fistulina hepatica and Cylindrobasidium torrendii.</title>
        <authorList>
            <person name="Floudas D."/>
            <person name="Held B.W."/>
            <person name="Riley R."/>
            <person name="Nagy L.G."/>
            <person name="Koehler G."/>
            <person name="Ransdell A.S."/>
            <person name="Younus H."/>
            <person name="Chow J."/>
            <person name="Chiniquy J."/>
            <person name="Lipzen A."/>
            <person name="Tritt A."/>
            <person name="Sun H."/>
            <person name="Haridas S."/>
            <person name="LaButti K."/>
            <person name="Ohm R.A."/>
            <person name="Kues U."/>
            <person name="Blanchette R.A."/>
            <person name="Grigoriev I.V."/>
            <person name="Minto R.E."/>
            <person name="Hibbett D.S."/>
        </authorList>
    </citation>
    <scope>NUCLEOTIDE SEQUENCE [LARGE SCALE GENOMIC DNA]</scope>
    <source>
        <strain evidence="5 6">FP15055 ss-10</strain>
    </source>
</reference>
<comment type="subcellular location">
    <subcellularLocation>
        <location evidence="1">Nucleus</location>
    </subcellularLocation>
</comment>
<evidence type="ECO:0000256" key="4">
    <source>
        <dbReference type="SAM" id="MobiDB-lite"/>
    </source>
</evidence>
<organism evidence="5 6">
    <name type="scientific">Cylindrobasidium torrendii FP15055 ss-10</name>
    <dbReference type="NCBI Taxonomy" id="1314674"/>
    <lineage>
        <taxon>Eukaryota</taxon>
        <taxon>Fungi</taxon>
        <taxon>Dikarya</taxon>
        <taxon>Basidiomycota</taxon>
        <taxon>Agaricomycotina</taxon>
        <taxon>Agaricomycetes</taxon>
        <taxon>Agaricomycetidae</taxon>
        <taxon>Agaricales</taxon>
        <taxon>Marasmiineae</taxon>
        <taxon>Physalacriaceae</taxon>
        <taxon>Cylindrobasidium</taxon>
    </lineage>
</organism>
<evidence type="ECO:0000256" key="2">
    <source>
        <dbReference type="ARBA" id="ARBA00007643"/>
    </source>
</evidence>
<evidence type="ECO:0000256" key="3">
    <source>
        <dbReference type="ARBA" id="ARBA00023242"/>
    </source>
</evidence>
<dbReference type="Proteomes" id="UP000054007">
    <property type="component" value="Unassembled WGS sequence"/>
</dbReference>
<accession>A0A0D7BW45</accession>
<feature type="region of interest" description="Disordered" evidence="4">
    <location>
        <begin position="245"/>
        <end position="266"/>
    </location>
</feature>
<dbReference type="STRING" id="1314674.A0A0D7BW45"/>
<proteinExistence type="inferred from homology"/>
<feature type="compositionally biased region" description="Basic and acidic residues" evidence="4">
    <location>
        <begin position="70"/>
        <end position="84"/>
    </location>
</feature>